<dbReference type="AlphaFoldDB" id="A0A2V3UAT0"/>
<dbReference type="InterPro" id="IPR039315">
    <property type="entry name" value="CheW"/>
</dbReference>
<proteinExistence type="predicted"/>
<accession>A0A2V3UAT0</accession>
<comment type="caution">
    <text evidence="1">The sequence shown here is derived from an EMBL/GenBank/DDBJ whole genome shotgun (WGS) entry which is preliminary data.</text>
</comment>
<keyword evidence="2" id="KW-1185">Reference proteome</keyword>
<dbReference type="RefSeq" id="WP_110374677.1">
    <property type="nucleotide sequence ID" value="NZ_CAKNFM010000006.1"/>
</dbReference>
<dbReference type="Gene3D" id="2.40.50.180">
    <property type="entry name" value="CheA-289, Domain 4"/>
    <property type="match status" value="1"/>
</dbReference>
<dbReference type="GO" id="GO:0007165">
    <property type="term" value="P:signal transduction"/>
    <property type="evidence" value="ECO:0007669"/>
    <property type="project" value="InterPro"/>
</dbReference>
<reference evidence="1 2" key="1">
    <citation type="submission" date="2018-05" db="EMBL/GenBank/DDBJ databases">
        <title>Genomic Encyclopedia of Type Strains, Phase IV (KMG-IV): sequencing the most valuable type-strain genomes for metagenomic binning, comparative biology and taxonomic classification.</title>
        <authorList>
            <person name="Goeker M."/>
        </authorList>
    </citation>
    <scope>NUCLEOTIDE SEQUENCE [LARGE SCALE GENOMIC DNA]</scope>
    <source>
        <strain evidence="1 2">DSM 6462</strain>
    </source>
</reference>
<dbReference type="PROSITE" id="PS50851">
    <property type="entry name" value="CHEW"/>
    <property type="match status" value="1"/>
</dbReference>
<dbReference type="SUPFAM" id="SSF50341">
    <property type="entry name" value="CheW-like"/>
    <property type="match status" value="1"/>
</dbReference>
<dbReference type="GO" id="GO:0006935">
    <property type="term" value="P:chemotaxis"/>
    <property type="evidence" value="ECO:0007669"/>
    <property type="project" value="InterPro"/>
</dbReference>
<dbReference type="Proteomes" id="UP000248021">
    <property type="component" value="Unassembled WGS sequence"/>
</dbReference>
<dbReference type="Pfam" id="PF01584">
    <property type="entry name" value="CheW"/>
    <property type="match status" value="1"/>
</dbReference>
<protein>
    <submittedName>
        <fullName evidence="1">Purine-binding chemotaxis protein CheW</fullName>
    </submittedName>
</protein>
<dbReference type="GO" id="GO:0005829">
    <property type="term" value="C:cytosol"/>
    <property type="evidence" value="ECO:0007669"/>
    <property type="project" value="TreeGrafter"/>
</dbReference>
<dbReference type="Gene3D" id="2.30.30.40">
    <property type="entry name" value="SH3 Domains"/>
    <property type="match status" value="1"/>
</dbReference>
<dbReference type="InterPro" id="IPR002545">
    <property type="entry name" value="CheW-lke_dom"/>
</dbReference>
<organism evidence="1 2">
    <name type="scientific">Chelatococcus asaccharovorans</name>
    <dbReference type="NCBI Taxonomy" id="28210"/>
    <lineage>
        <taxon>Bacteria</taxon>
        <taxon>Pseudomonadati</taxon>
        <taxon>Pseudomonadota</taxon>
        <taxon>Alphaproteobacteria</taxon>
        <taxon>Hyphomicrobiales</taxon>
        <taxon>Chelatococcaceae</taxon>
        <taxon>Chelatococcus</taxon>
    </lineage>
</organism>
<evidence type="ECO:0000313" key="2">
    <source>
        <dbReference type="Proteomes" id="UP000248021"/>
    </source>
</evidence>
<dbReference type="SMART" id="SM00260">
    <property type="entry name" value="CheW"/>
    <property type="match status" value="1"/>
</dbReference>
<dbReference type="PANTHER" id="PTHR22617">
    <property type="entry name" value="CHEMOTAXIS SENSOR HISTIDINE KINASE-RELATED"/>
    <property type="match status" value="1"/>
</dbReference>
<dbReference type="InterPro" id="IPR036061">
    <property type="entry name" value="CheW-like_dom_sf"/>
</dbReference>
<sequence length="168" mass="18257">MAVAKHSPDRTTARAPTAEHEDKHVQYVTAWVADQLFGIPIADVRDVFIIQSMTPVPLAPPQILGLVNLRGRVVTAISLRWQLGLPEPADRQRMIAIGIESDGESYGVIVDRIGEVLNLMPDTAAPTPFHLDSRWAGMSAGVHSLDDCLLVILNVSSVLAFSNDITAR</sequence>
<dbReference type="EMBL" id="QJJK01000004">
    <property type="protein sequence ID" value="PXW60364.1"/>
    <property type="molecule type" value="Genomic_DNA"/>
</dbReference>
<dbReference type="OrthoDB" id="9794382at2"/>
<name>A0A2V3UAT0_9HYPH</name>
<evidence type="ECO:0000313" key="1">
    <source>
        <dbReference type="EMBL" id="PXW60364.1"/>
    </source>
</evidence>
<gene>
    <name evidence="1" type="ORF">C7450_104419</name>
</gene>
<dbReference type="PANTHER" id="PTHR22617:SF23">
    <property type="entry name" value="CHEMOTAXIS PROTEIN CHEW"/>
    <property type="match status" value="1"/>
</dbReference>